<dbReference type="Pfam" id="PF14054">
    <property type="entry name" value="DUF4249"/>
    <property type="match status" value="1"/>
</dbReference>
<comment type="caution">
    <text evidence="1">The sequence shown here is derived from an EMBL/GenBank/DDBJ whole genome shotgun (WGS) entry which is preliminary data.</text>
</comment>
<keyword evidence="2" id="KW-1185">Reference proteome</keyword>
<dbReference type="OrthoDB" id="922982at2"/>
<evidence type="ECO:0000313" key="1">
    <source>
        <dbReference type="EMBL" id="KYG73577.1"/>
    </source>
</evidence>
<dbReference type="EMBL" id="LRPC01000028">
    <property type="protein sequence ID" value="KYG73577.1"/>
    <property type="molecule type" value="Genomic_DNA"/>
</dbReference>
<dbReference type="Proteomes" id="UP000075606">
    <property type="component" value="Unassembled WGS sequence"/>
</dbReference>
<evidence type="ECO:0000313" key="2">
    <source>
        <dbReference type="Proteomes" id="UP000075606"/>
    </source>
</evidence>
<dbReference type="RefSeq" id="WP_068222034.1">
    <property type="nucleotide sequence ID" value="NZ_CP139724.1"/>
</dbReference>
<protein>
    <recommendedName>
        <fullName evidence="3">DUF4249 domain-containing protein</fullName>
    </recommendedName>
</protein>
<dbReference type="InterPro" id="IPR025345">
    <property type="entry name" value="DUF4249"/>
</dbReference>
<proteinExistence type="predicted"/>
<sequence length="361" mass="40936">MIFGCVQPIEFDVPPAESLVIVEGYISDQDEEYTVTISRAIPLSADSLKQPPVENATVRLYDDENNIEDFQEVSPGVYKTGGAIQGQVGKSYHIRIELEDGTIYESEPDLMKPVGNVEEIRYEFEARTEEQNFVNARKDVFNVYIDSDAGPGFGNYVRWRFKGTYRIVTNPELKVEVLPWSDLPRPIPRDCSGFRIAGHPSGSGYILVQERDCTCCECFVTQYEKAPQLSDDLLIADKQFNNVKVGEVAINNITFYDKYLVEVEQMSMTQTAFEFFKLIRIQKTEASNIFQPPSGELIGNVFPVNSDDRVLGLFWATATSKKTRFIQKSDIPYQLTPTETIPESCTVFFDHSTTVQPESWN</sequence>
<organism evidence="1 2">
    <name type="scientific">Roseivirga spongicola</name>
    <dbReference type="NCBI Taxonomy" id="333140"/>
    <lineage>
        <taxon>Bacteria</taxon>
        <taxon>Pseudomonadati</taxon>
        <taxon>Bacteroidota</taxon>
        <taxon>Cytophagia</taxon>
        <taxon>Cytophagales</taxon>
        <taxon>Roseivirgaceae</taxon>
        <taxon>Roseivirga</taxon>
    </lineage>
</organism>
<evidence type="ECO:0008006" key="3">
    <source>
        <dbReference type="Google" id="ProtNLM"/>
    </source>
</evidence>
<reference evidence="1 2" key="1">
    <citation type="submission" date="2016-01" db="EMBL/GenBank/DDBJ databases">
        <title>Genome sequencing of Roseivirga spongicola UST030701-084.</title>
        <authorList>
            <person name="Selvaratnam C."/>
            <person name="Thevarajoo S."/>
            <person name="Goh K.M."/>
            <person name="Ee R."/>
            <person name="Chan K.-G."/>
            <person name="Chong C.S."/>
        </authorList>
    </citation>
    <scope>NUCLEOTIDE SEQUENCE [LARGE SCALE GENOMIC DNA]</scope>
    <source>
        <strain evidence="1 2">UST030701-084</strain>
    </source>
</reference>
<dbReference type="STRING" id="333140.AWW68_12870"/>
<dbReference type="AlphaFoldDB" id="A0A150X4F0"/>
<accession>A0A150X4F0</accession>
<gene>
    <name evidence="1" type="ORF">AWW68_12870</name>
</gene>
<name>A0A150X4F0_9BACT</name>